<dbReference type="InterPro" id="IPR020846">
    <property type="entry name" value="MFS_dom"/>
</dbReference>
<keyword evidence="5 12" id="KW-0812">Transmembrane</keyword>
<keyword evidence="4" id="KW-1003">Cell membrane</keyword>
<sequence length="501" mass="54956">PPPANAGRAPDPPDGGWGWVVVFGAFVSIGFAYAFPKGLAIFFKEIQDFFGTSYSEIAWISSIMLATTYGAGPLSSVLVNRYGSRPVVMFGGLLCGIGMVSAAFCTSILQLYICVGFVTGLGLALNLQPSVIIIGKYFLKRRPIANGLAMAGSPVMLCTLAPLNQFLFDNFGWRGSFLILGAILLHCCVAGALFRPIGPATTSVKSQATGKRKDALKEEVTGKAMEMSSPTENKMEEEEGKDCCEKINQYLDFSLFKHRGFLIYLIGNVLMFLGFFAPIVFLAPYAKHVGNDEYSAAFLLSILAIVDMIARPTTGIIANSKWVRPRIQYFFSFSIAFNGACHLLCPLASGYRWLVVYSAFFGLAFGMVCAMLFETLMDLVGAARFTSAVGLVTIAECCTILLGPPIGGTLIDTFGDYKYMFIKCGAVMVLAGTFLFIMNYYNYRMLAKEEKKRKTKEEDPQSVRTESEGRNSWNQETAPDGPELEPLREEREELKKEMNGT</sequence>
<comment type="caution">
    <text evidence="14">The sequence shown here is derived from an EMBL/GenBank/DDBJ whole genome shotgun (WGS) entry which is preliminary data.</text>
</comment>
<feature type="transmembrane region" description="Helical" evidence="12">
    <location>
        <begin position="419"/>
        <end position="443"/>
    </location>
</feature>
<evidence type="ECO:0000256" key="7">
    <source>
        <dbReference type="ARBA" id="ARBA00022989"/>
    </source>
</evidence>
<keyword evidence="7 12" id="KW-1133">Transmembrane helix</keyword>
<dbReference type="EMBL" id="VXBD01000402">
    <property type="protein sequence ID" value="NXN06736.1"/>
    <property type="molecule type" value="Genomic_DNA"/>
</dbReference>
<dbReference type="OrthoDB" id="6499973at2759"/>
<evidence type="ECO:0000256" key="12">
    <source>
        <dbReference type="SAM" id="Phobius"/>
    </source>
</evidence>
<feature type="transmembrane region" description="Helical" evidence="12">
    <location>
        <begin position="355"/>
        <end position="373"/>
    </location>
</feature>
<evidence type="ECO:0000256" key="6">
    <source>
        <dbReference type="ARBA" id="ARBA00022847"/>
    </source>
</evidence>
<feature type="compositionally biased region" description="Basic and acidic residues" evidence="11">
    <location>
        <begin position="450"/>
        <end position="469"/>
    </location>
</feature>
<dbReference type="AlphaFoldDB" id="A0A7L1G0F0"/>
<dbReference type="PANTHER" id="PTHR11360">
    <property type="entry name" value="MONOCARBOXYLATE TRANSPORTER"/>
    <property type="match status" value="1"/>
</dbReference>
<feature type="transmembrane region" description="Helical" evidence="12">
    <location>
        <begin position="294"/>
        <end position="310"/>
    </location>
</feature>
<dbReference type="FunFam" id="1.20.1250.20:FF:000030">
    <property type="entry name" value="monocarboxylate transporter 1 isoform X1"/>
    <property type="match status" value="1"/>
</dbReference>
<dbReference type="GO" id="GO:0008028">
    <property type="term" value="F:monocarboxylic acid transmembrane transporter activity"/>
    <property type="evidence" value="ECO:0007669"/>
    <property type="project" value="InterPro"/>
</dbReference>
<comment type="similarity">
    <text evidence="2">Belongs to the major facilitator superfamily. Monocarboxylate porter (TC 2.A.1.13) family.</text>
</comment>
<evidence type="ECO:0000313" key="15">
    <source>
        <dbReference type="Proteomes" id="UP000557230"/>
    </source>
</evidence>
<dbReference type="Proteomes" id="UP000557230">
    <property type="component" value="Unassembled WGS sequence"/>
</dbReference>
<evidence type="ECO:0000256" key="11">
    <source>
        <dbReference type="SAM" id="MobiDB-lite"/>
    </source>
</evidence>
<keyword evidence="6" id="KW-0769">Symport</keyword>
<evidence type="ECO:0000256" key="4">
    <source>
        <dbReference type="ARBA" id="ARBA00022475"/>
    </source>
</evidence>
<keyword evidence="3" id="KW-0813">Transport</keyword>
<evidence type="ECO:0000256" key="10">
    <source>
        <dbReference type="ARBA" id="ARBA00034218"/>
    </source>
</evidence>
<dbReference type="InterPro" id="IPR036259">
    <property type="entry name" value="MFS_trans_sf"/>
</dbReference>
<comment type="catalytic activity">
    <reaction evidence="10">
        <text>3-methyl-2-oxobutanoate(out) + H(+)(out) = 3-methyl-2-oxobutanoate(in) + H(+)(in)</text>
        <dbReference type="Rhea" id="RHEA:71783"/>
        <dbReference type="ChEBI" id="CHEBI:11851"/>
        <dbReference type="ChEBI" id="CHEBI:15378"/>
    </reaction>
</comment>
<gene>
    <name evidence="14" type="primary">Slc16a7_0</name>
    <name evidence="14" type="ORF">INDMAC_R10495</name>
</gene>
<proteinExistence type="inferred from homology"/>
<evidence type="ECO:0000313" key="14">
    <source>
        <dbReference type="EMBL" id="NXN06736.1"/>
    </source>
</evidence>
<evidence type="ECO:0000256" key="2">
    <source>
        <dbReference type="ARBA" id="ARBA00006727"/>
    </source>
</evidence>
<feature type="non-terminal residue" evidence="14">
    <location>
        <position position="1"/>
    </location>
</feature>
<organism evidence="14 15">
    <name type="scientific">Indicator maculatus</name>
    <name type="common">spotted honeyguide</name>
    <dbReference type="NCBI Taxonomy" id="545262"/>
    <lineage>
        <taxon>Eukaryota</taxon>
        <taxon>Metazoa</taxon>
        <taxon>Chordata</taxon>
        <taxon>Craniata</taxon>
        <taxon>Vertebrata</taxon>
        <taxon>Euteleostomi</taxon>
        <taxon>Archelosauria</taxon>
        <taxon>Archosauria</taxon>
        <taxon>Dinosauria</taxon>
        <taxon>Saurischia</taxon>
        <taxon>Theropoda</taxon>
        <taxon>Coelurosauria</taxon>
        <taxon>Aves</taxon>
        <taxon>Neognathae</taxon>
        <taxon>Neoaves</taxon>
        <taxon>Telluraves</taxon>
        <taxon>Coraciimorphae</taxon>
        <taxon>Piciformes</taxon>
        <taxon>Indicatoridae</taxon>
        <taxon>Indicator</taxon>
    </lineage>
</organism>
<evidence type="ECO:0000256" key="3">
    <source>
        <dbReference type="ARBA" id="ARBA00022448"/>
    </source>
</evidence>
<evidence type="ECO:0000256" key="5">
    <source>
        <dbReference type="ARBA" id="ARBA00022692"/>
    </source>
</evidence>
<evidence type="ECO:0000256" key="1">
    <source>
        <dbReference type="ARBA" id="ARBA00004554"/>
    </source>
</evidence>
<feature type="transmembrane region" description="Helical" evidence="12">
    <location>
        <begin position="90"/>
        <end position="123"/>
    </location>
</feature>
<dbReference type="Gene3D" id="1.20.1250.20">
    <property type="entry name" value="MFS general substrate transporter like domains"/>
    <property type="match status" value="1"/>
</dbReference>
<protein>
    <submittedName>
        <fullName evidence="14">MOT2 protein</fullName>
    </submittedName>
</protein>
<feature type="transmembrane region" description="Helical" evidence="12">
    <location>
        <begin position="57"/>
        <end position="78"/>
    </location>
</feature>
<evidence type="ECO:0000256" key="9">
    <source>
        <dbReference type="ARBA" id="ARBA00034216"/>
    </source>
</evidence>
<dbReference type="GO" id="GO:0015293">
    <property type="term" value="F:symporter activity"/>
    <property type="evidence" value="ECO:0007669"/>
    <property type="project" value="UniProtKB-KW"/>
</dbReference>
<feature type="transmembrane region" description="Helical" evidence="12">
    <location>
        <begin position="385"/>
        <end position="407"/>
    </location>
</feature>
<dbReference type="GO" id="GO:0016323">
    <property type="term" value="C:basolateral plasma membrane"/>
    <property type="evidence" value="ECO:0007669"/>
    <property type="project" value="UniProtKB-SubCell"/>
</dbReference>
<dbReference type="InterPro" id="IPR004743">
    <property type="entry name" value="MCT"/>
</dbReference>
<dbReference type="SUPFAM" id="SSF103473">
    <property type="entry name" value="MFS general substrate transporter"/>
    <property type="match status" value="1"/>
</dbReference>
<feature type="domain" description="Major facilitator superfamily (MFS) profile" evidence="13">
    <location>
        <begin position="18"/>
        <end position="443"/>
    </location>
</feature>
<keyword evidence="15" id="KW-1185">Reference proteome</keyword>
<accession>A0A7L1G0F0</accession>
<feature type="region of interest" description="Disordered" evidence="11">
    <location>
        <begin position="450"/>
        <end position="501"/>
    </location>
</feature>
<comment type="catalytic activity">
    <reaction evidence="9">
        <text>4-methyl-2-oxopentanoate(out) + H(+)(out) = 4-methyl-2-oxopentanoate(in) + H(+)(in)</text>
        <dbReference type="Rhea" id="RHEA:71779"/>
        <dbReference type="ChEBI" id="CHEBI:15378"/>
        <dbReference type="ChEBI" id="CHEBI:17865"/>
    </reaction>
</comment>
<dbReference type="InterPro" id="IPR050327">
    <property type="entry name" value="Proton-linked_MCT"/>
</dbReference>
<dbReference type="PROSITE" id="PS50850">
    <property type="entry name" value="MFS"/>
    <property type="match status" value="1"/>
</dbReference>
<evidence type="ECO:0000256" key="8">
    <source>
        <dbReference type="ARBA" id="ARBA00023136"/>
    </source>
</evidence>
<feature type="transmembrane region" description="Helical" evidence="12">
    <location>
        <begin position="330"/>
        <end position="349"/>
    </location>
</feature>
<dbReference type="Pfam" id="PF07690">
    <property type="entry name" value="MFS_1"/>
    <property type="match status" value="1"/>
</dbReference>
<dbReference type="NCBIfam" id="TIGR00892">
    <property type="entry name" value="2A0113"/>
    <property type="match status" value="1"/>
</dbReference>
<keyword evidence="8 12" id="KW-0472">Membrane</keyword>
<feature type="non-terminal residue" evidence="14">
    <location>
        <position position="501"/>
    </location>
</feature>
<feature type="transmembrane region" description="Helical" evidence="12">
    <location>
        <begin position="144"/>
        <end position="163"/>
    </location>
</feature>
<feature type="compositionally biased region" description="Basic and acidic residues" evidence="11">
    <location>
        <begin position="485"/>
        <end position="501"/>
    </location>
</feature>
<comment type="subcellular location">
    <subcellularLocation>
        <location evidence="1">Basolateral cell membrane</location>
        <topology evidence="1">Multi-pass membrane protein</topology>
    </subcellularLocation>
</comment>
<feature type="transmembrane region" description="Helical" evidence="12">
    <location>
        <begin position="175"/>
        <end position="194"/>
    </location>
</feature>
<name>A0A7L1G0F0_9PICI</name>
<dbReference type="PANTHER" id="PTHR11360:SF92">
    <property type="entry name" value="MAJOR FACILITATOR SUPERFAMILY (MFS) PROFILE DOMAIN-CONTAINING PROTEIN"/>
    <property type="match status" value="1"/>
</dbReference>
<dbReference type="InterPro" id="IPR011701">
    <property type="entry name" value="MFS"/>
</dbReference>
<reference evidence="14 15" key="1">
    <citation type="submission" date="2019-09" db="EMBL/GenBank/DDBJ databases">
        <title>Bird 10,000 Genomes (B10K) Project - Family phase.</title>
        <authorList>
            <person name="Zhang G."/>
        </authorList>
    </citation>
    <scope>NUCLEOTIDE SEQUENCE [LARGE SCALE GENOMIC DNA]</scope>
    <source>
        <strain evidence="14">B10K-DU-001-78</strain>
        <tissue evidence="14">Muscle</tissue>
    </source>
</reference>
<evidence type="ECO:0000259" key="13">
    <source>
        <dbReference type="PROSITE" id="PS50850"/>
    </source>
</evidence>
<feature type="transmembrane region" description="Helical" evidence="12">
    <location>
        <begin position="16"/>
        <end position="36"/>
    </location>
</feature>
<feature type="transmembrane region" description="Helical" evidence="12">
    <location>
        <begin position="261"/>
        <end position="282"/>
    </location>
</feature>